<keyword evidence="5" id="KW-1185">Reference proteome</keyword>
<evidence type="ECO:0000256" key="2">
    <source>
        <dbReference type="ARBA" id="ARBA00022980"/>
    </source>
</evidence>
<sequence length="174" mass="20405">MFIQNANKNKLLKMEADYGEKYAAQARIGWGMSTGFAWNVAMAHYQGFNSYVDVTYPFTNFGIVTDGRRFQFFANQLNTLELWKNNEANPVHNLCYYTPEMALYEAVEDNKIVNFNRNVIEHFVTFLLCQPEERGYDMKPTIPDNSEDKQKVEEWILPREKIEEVEEEIVYDAS</sequence>
<accession>A0A8B8E0Z5</accession>
<gene>
    <name evidence="6" type="primary">LOC111130538</name>
</gene>
<name>A0A8B8E0Z5_CRAVI</name>
<evidence type="ECO:0000256" key="3">
    <source>
        <dbReference type="ARBA" id="ARBA00023128"/>
    </source>
</evidence>
<keyword evidence="3" id="KW-0496">Mitochondrion</keyword>
<dbReference type="OrthoDB" id="6041973at2759"/>
<evidence type="ECO:0000256" key="1">
    <source>
        <dbReference type="ARBA" id="ARBA00004173"/>
    </source>
</evidence>
<dbReference type="GeneID" id="111130538"/>
<evidence type="ECO:0000313" key="6">
    <source>
        <dbReference type="RefSeq" id="XP_022333394.1"/>
    </source>
</evidence>
<dbReference type="RefSeq" id="XP_022333394.1">
    <property type="nucleotide sequence ID" value="XM_022477686.1"/>
</dbReference>
<dbReference type="GO" id="GO:0003735">
    <property type="term" value="F:structural constituent of ribosome"/>
    <property type="evidence" value="ECO:0007669"/>
    <property type="project" value="InterPro"/>
</dbReference>
<dbReference type="PANTHER" id="PTHR13014:SF3">
    <property type="entry name" value="LARGE RIBOSOMAL SUBUNIT PROTEIN ML65"/>
    <property type="match status" value="1"/>
</dbReference>
<comment type="subcellular location">
    <subcellularLocation>
        <location evidence="1">Mitochondrion</location>
    </subcellularLocation>
</comment>
<protein>
    <submittedName>
        <fullName evidence="6">28S ribosomal protein S30, mitochondrial-like</fullName>
    </submittedName>
</protein>
<dbReference type="KEGG" id="cvn:111130538"/>
<evidence type="ECO:0000313" key="5">
    <source>
        <dbReference type="Proteomes" id="UP000694844"/>
    </source>
</evidence>
<organism evidence="5 6">
    <name type="scientific">Crassostrea virginica</name>
    <name type="common">Eastern oyster</name>
    <dbReference type="NCBI Taxonomy" id="6565"/>
    <lineage>
        <taxon>Eukaryota</taxon>
        <taxon>Metazoa</taxon>
        <taxon>Spiralia</taxon>
        <taxon>Lophotrochozoa</taxon>
        <taxon>Mollusca</taxon>
        <taxon>Bivalvia</taxon>
        <taxon>Autobranchia</taxon>
        <taxon>Pteriomorphia</taxon>
        <taxon>Ostreida</taxon>
        <taxon>Ostreoidea</taxon>
        <taxon>Ostreidae</taxon>
        <taxon>Crassostrea</taxon>
    </lineage>
</organism>
<dbReference type="InterPro" id="IPR010793">
    <property type="entry name" value="Ribosomal_mL37/mL65"/>
</dbReference>
<keyword evidence="4" id="KW-0687">Ribonucleoprotein</keyword>
<dbReference type="PANTHER" id="PTHR13014">
    <property type="entry name" value="MITOCHONDRIAL 28S RIBOSOMAL PROTEIN S30/P52 PRO-APOTOTIC PROTEIN"/>
    <property type="match status" value="1"/>
</dbReference>
<keyword evidence="2" id="KW-0689">Ribosomal protein</keyword>
<dbReference type="GO" id="GO:0005762">
    <property type="term" value="C:mitochondrial large ribosomal subunit"/>
    <property type="evidence" value="ECO:0007669"/>
    <property type="project" value="TreeGrafter"/>
</dbReference>
<proteinExistence type="predicted"/>
<evidence type="ECO:0000256" key="4">
    <source>
        <dbReference type="ARBA" id="ARBA00023274"/>
    </source>
</evidence>
<dbReference type="Pfam" id="PF07147">
    <property type="entry name" value="PDCD9"/>
    <property type="match status" value="1"/>
</dbReference>
<dbReference type="GO" id="GO:0006412">
    <property type="term" value="P:translation"/>
    <property type="evidence" value="ECO:0007669"/>
    <property type="project" value="InterPro"/>
</dbReference>
<dbReference type="Proteomes" id="UP000694844">
    <property type="component" value="Chromosome 4"/>
</dbReference>
<dbReference type="InterPro" id="IPR039982">
    <property type="entry name" value="Ribosomal_mL65"/>
</dbReference>
<dbReference type="AlphaFoldDB" id="A0A8B8E0Z5"/>
<reference evidence="6" key="1">
    <citation type="submission" date="2025-08" db="UniProtKB">
        <authorList>
            <consortium name="RefSeq"/>
        </authorList>
    </citation>
    <scope>IDENTIFICATION</scope>
    <source>
        <tissue evidence="6">Whole sample</tissue>
    </source>
</reference>